<accession>A0A0L0F5Z7</accession>
<organism evidence="2 3">
    <name type="scientific">Sphaeroforma arctica JP610</name>
    <dbReference type="NCBI Taxonomy" id="667725"/>
    <lineage>
        <taxon>Eukaryota</taxon>
        <taxon>Ichthyosporea</taxon>
        <taxon>Ichthyophonida</taxon>
        <taxon>Sphaeroforma</taxon>
    </lineage>
</organism>
<keyword evidence="3" id="KW-1185">Reference proteome</keyword>
<evidence type="ECO:0000256" key="1">
    <source>
        <dbReference type="SAM" id="MobiDB-lite"/>
    </source>
</evidence>
<evidence type="ECO:0000313" key="2">
    <source>
        <dbReference type="EMBL" id="KNC72157.1"/>
    </source>
</evidence>
<gene>
    <name evidence="2" type="ORF">SARC_15291</name>
</gene>
<dbReference type="AlphaFoldDB" id="A0A0L0F5Z7"/>
<protein>
    <submittedName>
        <fullName evidence="2">Uncharacterized protein</fullName>
    </submittedName>
</protein>
<feature type="compositionally biased region" description="Basic and acidic residues" evidence="1">
    <location>
        <begin position="23"/>
        <end position="34"/>
    </location>
</feature>
<dbReference type="Proteomes" id="UP000054560">
    <property type="component" value="Unassembled WGS sequence"/>
</dbReference>
<dbReference type="GeneID" id="25915795"/>
<dbReference type="EMBL" id="KQ247483">
    <property type="protein sequence ID" value="KNC72157.1"/>
    <property type="molecule type" value="Genomic_DNA"/>
</dbReference>
<dbReference type="RefSeq" id="XP_014146059.1">
    <property type="nucleotide sequence ID" value="XM_014290584.1"/>
</dbReference>
<name>A0A0L0F5Z7_9EUKA</name>
<evidence type="ECO:0000313" key="3">
    <source>
        <dbReference type="Proteomes" id="UP000054560"/>
    </source>
</evidence>
<proteinExistence type="predicted"/>
<reference evidence="2 3" key="1">
    <citation type="submission" date="2011-02" db="EMBL/GenBank/DDBJ databases">
        <title>The Genome Sequence of Sphaeroforma arctica JP610.</title>
        <authorList>
            <consortium name="The Broad Institute Genome Sequencing Platform"/>
            <person name="Russ C."/>
            <person name="Cuomo C."/>
            <person name="Young S.K."/>
            <person name="Zeng Q."/>
            <person name="Gargeya S."/>
            <person name="Alvarado L."/>
            <person name="Berlin A."/>
            <person name="Chapman S.B."/>
            <person name="Chen Z."/>
            <person name="Freedman E."/>
            <person name="Gellesch M."/>
            <person name="Goldberg J."/>
            <person name="Griggs A."/>
            <person name="Gujja S."/>
            <person name="Heilman E."/>
            <person name="Heiman D."/>
            <person name="Howarth C."/>
            <person name="Mehta T."/>
            <person name="Neiman D."/>
            <person name="Pearson M."/>
            <person name="Roberts A."/>
            <person name="Saif S."/>
            <person name="Shea T."/>
            <person name="Shenoy N."/>
            <person name="Sisk P."/>
            <person name="Stolte C."/>
            <person name="Sykes S."/>
            <person name="White J."/>
            <person name="Yandava C."/>
            <person name="Burger G."/>
            <person name="Gray M.W."/>
            <person name="Holland P.W.H."/>
            <person name="King N."/>
            <person name="Lang F.B.F."/>
            <person name="Roger A.J."/>
            <person name="Ruiz-Trillo I."/>
            <person name="Haas B."/>
            <person name="Nusbaum C."/>
            <person name="Birren B."/>
        </authorList>
    </citation>
    <scope>NUCLEOTIDE SEQUENCE [LARGE SCALE GENOMIC DNA]</scope>
    <source>
        <strain evidence="2 3">JP610</strain>
    </source>
</reference>
<sequence length="172" mass="19188">MTTIFIDALFICVIRKHVLNADAPKEQPPKENTPKKKSLKADPVQAGTETYTYIAPTNTLLERLQRQNDVLIGREEYLKSEFVTAGNRAYLIGHQDGSFPPMGWHIAGEMGGLWTHPIKLLDGFDATLNYKLSTADGDIKGISKLTNAHRFTNYPVGNTHTFSTNEGVQKKE</sequence>
<feature type="region of interest" description="Disordered" evidence="1">
    <location>
        <begin position="23"/>
        <end position="43"/>
    </location>
</feature>